<evidence type="ECO:0000313" key="1">
    <source>
        <dbReference type="EMBL" id="OAE19955.1"/>
    </source>
</evidence>
<name>A0A176VJ52_MARPO</name>
<evidence type="ECO:0000313" key="2">
    <source>
        <dbReference type="Proteomes" id="UP000077202"/>
    </source>
</evidence>
<sequence>MMNAERSSFNCIPTAWHQLLTINPHLSKEEEWVGIFPDDNQLLPDAIFQATSDFQPFLSPSGTDLLIPASIQVYQMGMHSQALIAQLEHGPEPWPLHGWEWRPGEGFFSYIVKKGRTWRNPRLYLSLSIAVKWLGHVHPTFVSNWGKI</sequence>
<comment type="caution">
    <text evidence="1">The sequence shown here is derived from an EMBL/GenBank/DDBJ whole genome shotgun (WGS) entry which is preliminary data.</text>
</comment>
<dbReference type="EMBL" id="LVLJ01003740">
    <property type="protein sequence ID" value="OAE19955.1"/>
    <property type="molecule type" value="Genomic_DNA"/>
</dbReference>
<dbReference type="Proteomes" id="UP000077202">
    <property type="component" value="Unassembled WGS sequence"/>
</dbReference>
<gene>
    <name evidence="1" type="ORF">AXG93_1520s1290</name>
</gene>
<organism evidence="1 2">
    <name type="scientific">Marchantia polymorpha subsp. ruderalis</name>
    <dbReference type="NCBI Taxonomy" id="1480154"/>
    <lineage>
        <taxon>Eukaryota</taxon>
        <taxon>Viridiplantae</taxon>
        <taxon>Streptophyta</taxon>
        <taxon>Embryophyta</taxon>
        <taxon>Marchantiophyta</taxon>
        <taxon>Marchantiopsida</taxon>
        <taxon>Marchantiidae</taxon>
        <taxon>Marchantiales</taxon>
        <taxon>Marchantiaceae</taxon>
        <taxon>Marchantia</taxon>
    </lineage>
</organism>
<accession>A0A176VJ52</accession>
<reference evidence="1" key="1">
    <citation type="submission" date="2016-03" db="EMBL/GenBank/DDBJ databases">
        <title>Mechanisms controlling the formation of the plant cell surface in tip-growing cells are functionally conserved among land plants.</title>
        <authorList>
            <person name="Honkanen S."/>
            <person name="Jones V.A."/>
            <person name="Morieri G."/>
            <person name="Champion C."/>
            <person name="Hetherington A.J."/>
            <person name="Kelly S."/>
            <person name="Saint-Marcoux D."/>
            <person name="Proust H."/>
            <person name="Prescott H."/>
            <person name="Dolan L."/>
        </authorList>
    </citation>
    <scope>NUCLEOTIDE SEQUENCE [LARGE SCALE GENOMIC DNA]</scope>
    <source>
        <tissue evidence="1">Whole gametophyte</tissue>
    </source>
</reference>
<proteinExistence type="predicted"/>
<protein>
    <submittedName>
        <fullName evidence="1">Uncharacterized protein</fullName>
    </submittedName>
</protein>
<dbReference type="AlphaFoldDB" id="A0A176VJ52"/>
<keyword evidence="2" id="KW-1185">Reference proteome</keyword>